<accession>A0ABT9AFF1</accession>
<evidence type="ECO:0000256" key="1">
    <source>
        <dbReference type="SAM" id="SignalP"/>
    </source>
</evidence>
<feature type="chain" id="PRO_5046942460" evidence="1">
    <location>
        <begin position="25"/>
        <end position="1238"/>
    </location>
</feature>
<proteinExistence type="predicted"/>
<dbReference type="EMBL" id="JAUQSX010000011">
    <property type="protein sequence ID" value="MDO7848580.1"/>
    <property type="molecule type" value="Genomic_DNA"/>
</dbReference>
<keyword evidence="1" id="KW-0732">Signal</keyword>
<gene>
    <name evidence="2" type="ORF">Q5H92_19595</name>
</gene>
<evidence type="ECO:0000313" key="2">
    <source>
        <dbReference type="EMBL" id="MDO7848580.1"/>
    </source>
</evidence>
<evidence type="ECO:0000313" key="3">
    <source>
        <dbReference type="Proteomes" id="UP001167796"/>
    </source>
</evidence>
<comment type="caution">
    <text evidence="2">The sequence shown here is derived from an EMBL/GenBank/DDBJ whole genome shotgun (WGS) entry which is preliminary data.</text>
</comment>
<sequence>MKQFNSIFLATLGLGLLAGGSAYAQTGIGTGSIAPRTMLDVNGAVSVSETTAAVSGNAATVPTGFSLVRLTGTATAAVALTAATTPAAVAGQLMAIYNTTTFPATFAGQTIAAGTNSLFMYSNSGWRATGDGGNNFTANNGLTKSGSNVALGGTLGGATDVATAGNNLTFSGTGNVGIGTTAPAAKLDVNGTARVAGATTLGTGVAANTSGLRLAQMTNATGYAADGARDLGLDASGNVVNVPPVNQRGYSAAPTVPTDWGFYTAANGSYSAAVSLSSGSGRINEVGTFISDASFTYNVQTANTDMNGVLAMNRGKAASFVSDGTNWHMLFTPNSLAYYAGMVGIGTNATAPAATLDVNGTARIATLAAGAATDQLVTYNATTGLLNQRTAASIAADGGAVTTANNGLTKTGNNVALGGPLTGATEIATAGNNLTVTGTGNVGIGTNAPTTKLDVNGNGLFRNGGVSNATTGNEQLLFGYAGTNNYQHAIRSRHNNGAQVGNSLDFYLWNQGTDAVTAAGTRQAMTLDGNGRVGFGTASPVGKMHIVTDASAGGVEDDTYVDSYGTPGIGYFTRAARGTAASPTNLANGDLLAINANQGRVNGSFATLSSLSSYYLGDGTTALSDFRISTSNAERVRISASGNVGIGNTTPFAPLQFSTSLANRKLVLWDNYNSATVTNDNQFYGFGVQQNTLRYQTDLPTSDHVFYSGINATSSKELMRVTGDGLVGIGVSAPAATLDVNGTARIATLAAGAATDQLVTYNATTGLLNQRTAASIAADGGAVTTAGNGLTKSTNNVVLGGALTQATTVNASNFPLSVTGLNNTSTTFGTGGGLVMGATLAATGSTGVQRVEFASQGDPNAAIGHTTQNQEVNDLYLYSGDNLDATNGPDRIRLVAPSIMFQSINANGGVNTLANAESNTNTTTNMFIGANGNVGIGTSTPGYKIHTVTPNGSGGTEDDYTYDSYSGTGTAASGIYYRHARGTQGAPTNLSSGDLIYTQVGMGYINGGFAQTTFFDSYYTGSGTTNSSFMRFGTSNTEQMRLDQNGNLGIGTTAPNTTLSITPSTLEPKITLWDGGTAGATTHFGFGISGSQLNYDVMNGASHVFYVNSKNGSGSEVLRANATSVRTTVPLDVNNTFSMGATGSTLNAIIRATAVAPAAAISVAASGTTTATASFNVANTVVAGSIVNVSPTAALPAGVSIAYARVSAANTVTVSFVNASATAQTIPVSTTFNIIVTQ</sequence>
<reference evidence="2" key="1">
    <citation type="submission" date="2023-07" db="EMBL/GenBank/DDBJ databases">
        <authorList>
            <person name="Kim M.K."/>
        </authorList>
    </citation>
    <scope>NUCLEOTIDE SEQUENCE</scope>
    <source>
        <strain evidence="2">M29</strain>
    </source>
</reference>
<protein>
    <submittedName>
        <fullName evidence="2">Uncharacterized protein</fullName>
    </submittedName>
</protein>
<name>A0ABT9AFF1_9BACT</name>
<feature type="signal peptide" evidence="1">
    <location>
        <begin position="1"/>
        <end position="24"/>
    </location>
</feature>
<dbReference type="RefSeq" id="WP_305013250.1">
    <property type="nucleotide sequence ID" value="NZ_JAUQSX010000011.1"/>
</dbReference>
<keyword evidence="3" id="KW-1185">Reference proteome</keyword>
<dbReference type="Proteomes" id="UP001167796">
    <property type="component" value="Unassembled WGS sequence"/>
</dbReference>
<organism evidence="2 3">
    <name type="scientific">Hymenobacter mellowenesis</name>
    <dbReference type="NCBI Taxonomy" id="3063995"/>
    <lineage>
        <taxon>Bacteria</taxon>
        <taxon>Pseudomonadati</taxon>
        <taxon>Bacteroidota</taxon>
        <taxon>Cytophagia</taxon>
        <taxon>Cytophagales</taxon>
        <taxon>Hymenobacteraceae</taxon>
        <taxon>Hymenobacter</taxon>
    </lineage>
</organism>